<proteinExistence type="predicted"/>
<dbReference type="RefSeq" id="WP_181481564.1">
    <property type="nucleotide sequence ID" value="NZ_JACOHO010000125.1"/>
</dbReference>
<accession>A0A2X2Y979</accession>
<dbReference type="AlphaFoldDB" id="A0A2X2Y979"/>
<organism evidence="1 2">
    <name type="scientific">Clostridium perfringens</name>
    <dbReference type="NCBI Taxonomy" id="1502"/>
    <lineage>
        <taxon>Bacteria</taxon>
        <taxon>Bacillati</taxon>
        <taxon>Bacillota</taxon>
        <taxon>Clostridia</taxon>
        <taxon>Eubacteriales</taxon>
        <taxon>Clostridiaceae</taxon>
        <taxon>Clostridium</taxon>
    </lineage>
</organism>
<name>A0A2X2Y979_CLOPF</name>
<reference evidence="1 2" key="1">
    <citation type="submission" date="2018-06" db="EMBL/GenBank/DDBJ databases">
        <authorList>
            <consortium name="Pathogen Informatics"/>
            <person name="Doyle S."/>
        </authorList>
    </citation>
    <scope>NUCLEOTIDE SEQUENCE [LARGE SCALE GENOMIC DNA]</scope>
    <source>
        <strain evidence="1 2">NCTC10719</strain>
    </source>
</reference>
<protein>
    <submittedName>
        <fullName evidence="1">Uncharacterized protein</fullName>
    </submittedName>
</protein>
<sequence length="53" mass="6584">MFNLYDEFLKYEYSGLKELFKMAKTKDEQDFYMALCNLKLKKEQRKVIEKETY</sequence>
<evidence type="ECO:0000313" key="2">
    <source>
        <dbReference type="Proteomes" id="UP000249986"/>
    </source>
</evidence>
<dbReference type="Proteomes" id="UP000249986">
    <property type="component" value="Unassembled WGS sequence"/>
</dbReference>
<evidence type="ECO:0000313" key="1">
    <source>
        <dbReference type="EMBL" id="SQB59931.1"/>
    </source>
</evidence>
<gene>
    <name evidence="1" type="ORF">NCTC10719_01474</name>
</gene>
<dbReference type="EMBL" id="UAWG01000010">
    <property type="protein sequence ID" value="SQB59931.1"/>
    <property type="molecule type" value="Genomic_DNA"/>
</dbReference>